<reference evidence="2" key="1">
    <citation type="submission" date="2018-05" db="EMBL/GenBank/DDBJ databases">
        <authorList>
            <person name="Lanie J.A."/>
            <person name="Ng W.-L."/>
            <person name="Kazmierczak K.M."/>
            <person name="Andrzejewski T.M."/>
            <person name="Davidsen T.M."/>
            <person name="Wayne K.J."/>
            <person name="Tettelin H."/>
            <person name="Glass J.I."/>
            <person name="Rusch D."/>
            <person name="Podicherti R."/>
            <person name="Tsui H.-C.T."/>
            <person name="Winkler M.E."/>
        </authorList>
    </citation>
    <scope>NUCLEOTIDE SEQUENCE</scope>
</reference>
<gene>
    <name evidence="2" type="ORF">METZ01_LOCUS498225</name>
</gene>
<dbReference type="AlphaFoldDB" id="A0A383DLN5"/>
<evidence type="ECO:0000259" key="1">
    <source>
        <dbReference type="Pfam" id="PF06452"/>
    </source>
</evidence>
<dbReference type="SUPFAM" id="SSF49344">
    <property type="entry name" value="CBD9-like"/>
    <property type="match status" value="1"/>
</dbReference>
<protein>
    <recommendedName>
        <fullName evidence="1">Carbohydrate-binding domain-containing protein</fullName>
    </recommendedName>
</protein>
<accession>A0A383DLN5</accession>
<feature type="non-terminal residue" evidence="2">
    <location>
        <position position="228"/>
    </location>
</feature>
<name>A0A383DLN5_9ZZZZ</name>
<organism evidence="2">
    <name type="scientific">marine metagenome</name>
    <dbReference type="NCBI Taxonomy" id="408172"/>
    <lineage>
        <taxon>unclassified sequences</taxon>
        <taxon>metagenomes</taxon>
        <taxon>ecological metagenomes</taxon>
    </lineage>
</organism>
<dbReference type="InterPro" id="IPR010502">
    <property type="entry name" value="Carb-bd_dom_fam9"/>
</dbReference>
<dbReference type="Gene3D" id="2.60.40.1190">
    <property type="match status" value="1"/>
</dbReference>
<dbReference type="Pfam" id="PF06452">
    <property type="entry name" value="CBM9_1"/>
    <property type="match status" value="1"/>
</dbReference>
<sequence>MEATVRAVRLGSPVRIDGVLDDVLYEETPSISGFVQSVPIEGAPPTEQTEAWIAFDESNIYVSARVWDSAPESDWVANEMRRDTNQLRQNDTFGVMFDTFYDRRNGVMFYTNPLGALAEFQITNEGNPNSDWNPIWDVRTGRFEGGWTVEMEIPFKSLRYRPGTQQVWGLQLRRAIRRKNEWNYLTLIPISASGGGSGGAFRVSRSGTLVGLEAPLASRVVEFKPYGI</sequence>
<dbReference type="GO" id="GO:0030246">
    <property type="term" value="F:carbohydrate binding"/>
    <property type="evidence" value="ECO:0007669"/>
    <property type="project" value="InterPro"/>
</dbReference>
<dbReference type="GO" id="GO:0004553">
    <property type="term" value="F:hydrolase activity, hydrolyzing O-glycosyl compounds"/>
    <property type="evidence" value="ECO:0007669"/>
    <property type="project" value="InterPro"/>
</dbReference>
<dbReference type="EMBL" id="UINC01218379">
    <property type="protein sequence ID" value="SVE45371.1"/>
    <property type="molecule type" value="Genomic_DNA"/>
</dbReference>
<proteinExistence type="predicted"/>
<feature type="domain" description="Carbohydrate-binding" evidence="1">
    <location>
        <begin position="16"/>
        <end position="172"/>
    </location>
</feature>
<dbReference type="GO" id="GO:0016052">
    <property type="term" value="P:carbohydrate catabolic process"/>
    <property type="evidence" value="ECO:0007669"/>
    <property type="project" value="InterPro"/>
</dbReference>
<dbReference type="CDD" id="cd09618">
    <property type="entry name" value="CBM9_like_2"/>
    <property type="match status" value="1"/>
</dbReference>
<evidence type="ECO:0000313" key="2">
    <source>
        <dbReference type="EMBL" id="SVE45371.1"/>
    </source>
</evidence>